<dbReference type="Pfam" id="PF04055">
    <property type="entry name" value="Radical_SAM"/>
    <property type="match status" value="1"/>
</dbReference>
<feature type="binding site" evidence="5">
    <location>
        <position position="65"/>
    </location>
    <ligand>
        <name>[4Fe-4S] cluster</name>
        <dbReference type="ChEBI" id="CHEBI:49883"/>
        <note>4Fe-4S-S-AdoMet</note>
    </ligand>
</feature>
<keyword evidence="2" id="KW-0479">Metal-binding</keyword>
<dbReference type="Proteomes" id="UP000189674">
    <property type="component" value="Chromosome"/>
</dbReference>
<dbReference type="CDD" id="cd01335">
    <property type="entry name" value="Radical_SAM"/>
    <property type="match status" value="1"/>
</dbReference>
<dbReference type="SFLD" id="SFLDG01280">
    <property type="entry name" value="HydE/PylB-like"/>
    <property type="match status" value="1"/>
</dbReference>
<dbReference type="NCBIfam" id="TIGR03956">
    <property type="entry name" value="rSAM_HydE"/>
    <property type="match status" value="1"/>
</dbReference>
<dbReference type="InterPro" id="IPR034422">
    <property type="entry name" value="HydE/PylB-like"/>
</dbReference>
<keyword evidence="3 5" id="KW-0408">Iron</keyword>
<dbReference type="GO" id="GO:0046872">
    <property type="term" value="F:metal ion binding"/>
    <property type="evidence" value="ECO:0007669"/>
    <property type="project" value="UniProtKB-KW"/>
</dbReference>
<evidence type="ECO:0000313" key="9">
    <source>
        <dbReference type="Proteomes" id="UP000189674"/>
    </source>
</evidence>
<evidence type="ECO:0000256" key="4">
    <source>
        <dbReference type="ARBA" id="ARBA00023014"/>
    </source>
</evidence>
<comment type="cofactor">
    <cofactor evidence="5">
        <name>[4Fe-4S] cluster</name>
        <dbReference type="ChEBI" id="CHEBI:49883"/>
    </cofactor>
    <text evidence="5">Binds 1 [4Fe-4S] cluster. The cluster is coordinated with 3 cysteines and an exchangeable S-adenosyl-L-methionine.</text>
</comment>
<dbReference type="PIRSF" id="PIRSF004762">
    <property type="entry name" value="CHP00423"/>
    <property type="match status" value="1"/>
</dbReference>
<dbReference type="PANTHER" id="PTHR43726">
    <property type="entry name" value="3-METHYLORNITHINE SYNTHASE"/>
    <property type="match status" value="1"/>
</dbReference>
<evidence type="ECO:0000256" key="2">
    <source>
        <dbReference type="ARBA" id="ARBA00022723"/>
    </source>
</evidence>
<dbReference type="SFLD" id="SFLDG01060">
    <property type="entry name" value="BATS_domain_containing"/>
    <property type="match status" value="1"/>
</dbReference>
<feature type="domain" description="Radical SAM core" evidence="7">
    <location>
        <begin position="51"/>
        <end position="271"/>
    </location>
</feature>
<evidence type="ECO:0000259" key="7">
    <source>
        <dbReference type="PROSITE" id="PS51918"/>
    </source>
</evidence>
<keyword evidence="9" id="KW-1185">Reference proteome</keyword>
<gene>
    <name evidence="8" type="primary">thiH_3</name>
    <name evidence="8" type="ORF">STSP2_01437</name>
</gene>
<protein>
    <submittedName>
        <fullName evidence="8">2-iminoacetate synthase</fullName>
        <ecNumber evidence="8">4.1.99.19</ecNumber>
    </submittedName>
</protein>
<dbReference type="InterPro" id="IPR013785">
    <property type="entry name" value="Aldolase_TIM"/>
</dbReference>
<dbReference type="PROSITE" id="PS51918">
    <property type="entry name" value="RADICAL_SAM"/>
    <property type="match status" value="1"/>
</dbReference>
<dbReference type="InterPro" id="IPR058240">
    <property type="entry name" value="rSAM_sf"/>
</dbReference>
<dbReference type="InterPro" id="IPR007197">
    <property type="entry name" value="rSAM"/>
</dbReference>
<name>A0A1U9NK45_9BACT</name>
<evidence type="ECO:0000256" key="3">
    <source>
        <dbReference type="ARBA" id="ARBA00023004"/>
    </source>
</evidence>
<dbReference type="EMBL" id="CP019791">
    <property type="protein sequence ID" value="AQT68279.1"/>
    <property type="molecule type" value="Genomic_DNA"/>
</dbReference>
<feature type="binding site" evidence="6">
    <location>
        <position position="139"/>
    </location>
    <ligand>
        <name>(3R)-3-methyl-D-ornithine</name>
        <dbReference type="ChEBI" id="CHEBI:64642"/>
    </ligand>
</feature>
<dbReference type="GO" id="GO:0051539">
    <property type="term" value="F:4 iron, 4 sulfur cluster binding"/>
    <property type="evidence" value="ECO:0007669"/>
    <property type="project" value="UniProtKB-KW"/>
</dbReference>
<evidence type="ECO:0000256" key="1">
    <source>
        <dbReference type="ARBA" id="ARBA00022691"/>
    </source>
</evidence>
<dbReference type="SMART" id="SM00729">
    <property type="entry name" value="Elp3"/>
    <property type="match status" value="1"/>
</dbReference>
<dbReference type="RefSeq" id="WP_205848022.1">
    <property type="nucleotide sequence ID" value="NZ_CP019791.1"/>
</dbReference>
<proteinExistence type="predicted"/>
<dbReference type="AlphaFoldDB" id="A0A1U9NK45"/>
<dbReference type="SFLD" id="SFLDF00348">
    <property type="entry name" value="FeFe_hydrogenase_maturase_(Hyd"/>
    <property type="match status" value="1"/>
</dbReference>
<dbReference type="GO" id="GO:0016740">
    <property type="term" value="F:transferase activity"/>
    <property type="evidence" value="ECO:0007669"/>
    <property type="project" value="TreeGrafter"/>
</dbReference>
<dbReference type="SUPFAM" id="SSF102114">
    <property type="entry name" value="Radical SAM enzymes"/>
    <property type="match status" value="1"/>
</dbReference>
<keyword evidence="4 5" id="KW-0411">Iron-sulfur</keyword>
<dbReference type="Gene3D" id="3.20.20.70">
    <property type="entry name" value="Aldolase class I"/>
    <property type="match status" value="1"/>
</dbReference>
<feature type="binding site" evidence="5">
    <location>
        <position position="69"/>
    </location>
    <ligand>
        <name>[4Fe-4S] cluster</name>
        <dbReference type="ChEBI" id="CHEBI:49883"/>
        <note>4Fe-4S-S-AdoMet</note>
    </ligand>
</feature>
<dbReference type="KEGG" id="alus:STSP2_01437"/>
<sequence length="350" mass="39478">MSDVRAVLNRVYTADMPDLRDIEYLLSLEDADQIDELYKFADNVRREQVGDGVLLRGIVEFSNYCRNTCAYCGLNKYNKQIRRYRMAHDEIMACLDKIVSCNTKTVVLQSGEEDELDAAWLQDLLFKIKDKHDIAVTLSLGERSDQEFEMWRNAGADRYLLKIETSDKQLYEKLHPEMSFDRRVECLRKLGSMGYQLGSGCMVGLKGQTTASLARDVQFFVREKIAMIGIGPFIPHSQTECANHACGDVELVCKMTAVTRIATKNTHMPATTALGSLGNGDMRLKALACGANVLMPNFTPVEYKKLYEIYPGKRCVNEPTGACSGCMEKMVKSIGRYVDWARGDTLKSYN</sequence>
<reference evidence="9" key="1">
    <citation type="submission" date="2017-02" db="EMBL/GenBank/DDBJ databases">
        <title>Comparative genomics and description of representatives of a novel lineage of planctomycetes thriving in anoxic sediments.</title>
        <authorList>
            <person name="Spring S."/>
            <person name="Bunk B."/>
            <person name="Sproer C."/>
        </authorList>
    </citation>
    <scope>NUCLEOTIDE SEQUENCE [LARGE SCALE GENOMIC DNA]</scope>
    <source>
        <strain evidence="9">ST-NAGAB-D1</strain>
    </source>
</reference>
<accession>A0A1U9NK45</accession>
<dbReference type="InterPro" id="IPR024021">
    <property type="entry name" value="FeFe-hyd_HydE_rSAM"/>
</dbReference>
<dbReference type="PANTHER" id="PTHR43726:SF1">
    <property type="entry name" value="BIOTIN SYNTHASE"/>
    <property type="match status" value="1"/>
</dbReference>
<feature type="binding site" evidence="6">
    <location>
        <position position="164"/>
    </location>
    <ligand>
        <name>S-adenosyl-L-methionine</name>
        <dbReference type="ChEBI" id="CHEBI:59789"/>
    </ligand>
</feature>
<dbReference type="SFLD" id="SFLDS00029">
    <property type="entry name" value="Radical_SAM"/>
    <property type="match status" value="1"/>
</dbReference>
<keyword evidence="1 5" id="KW-0949">S-adenosyl-L-methionine</keyword>
<feature type="binding site" evidence="5">
    <location>
        <position position="72"/>
    </location>
    <ligand>
        <name>[4Fe-4S] cluster</name>
        <dbReference type="ChEBI" id="CHEBI:49883"/>
        <note>4Fe-4S-S-AdoMet</note>
    </ligand>
</feature>
<keyword evidence="5" id="KW-0004">4Fe-4S</keyword>
<dbReference type="EC" id="4.1.99.19" evidence="8"/>
<dbReference type="GO" id="GO:0036355">
    <property type="term" value="F:2-iminoacetate synthase activity"/>
    <property type="evidence" value="ECO:0007669"/>
    <property type="project" value="UniProtKB-EC"/>
</dbReference>
<organism evidence="8 9">
    <name type="scientific">Anaerohalosphaera lusitana</name>
    <dbReference type="NCBI Taxonomy" id="1936003"/>
    <lineage>
        <taxon>Bacteria</taxon>
        <taxon>Pseudomonadati</taxon>
        <taxon>Planctomycetota</taxon>
        <taxon>Phycisphaerae</taxon>
        <taxon>Sedimentisphaerales</taxon>
        <taxon>Anaerohalosphaeraceae</taxon>
        <taxon>Anaerohalosphaera</taxon>
    </lineage>
</organism>
<keyword evidence="8" id="KW-0456">Lyase</keyword>
<dbReference type="InterPro" id="IPR006638">
    <property type="entry name" value="Elp3/MiaA/NifB-like_rSAM"/>
</dbReference>
<evidence type="ECO:0000256" key="6">
    <source>
        <dbReference type="PIRSR" id="PIRSR004762-2"/>
    </source>
</evidence>
<evidence type="ECO:0000256" key="5">
    <source>
        <dbReference type="PIRSR" id="PIRSR004762-1"/>
    </source>
</evidence>
<dbReference type="STRING" id="1936003.STSP2_01437"/>
<evidence type="ECO:0000313" key="8">
    <source>
        <dbReference type="EMBL" id="AQT68279.1"/>
    </source>
</evidence>
<feature type="binding site" evidence="6">
    <location>
        <position position="183"/>
    </location>
    <ligand>
        <name>S-adenosyl-L-methionine</name>
        <dbReference type="ChEBI" id="CHEBI:59789"/>
    </ligand>
</feature>